<evidence type="ECO:0000313" key="3">
    <source>
        <dbReference type="Proteomes" id="UP001295794"/>
    </source>
</evidence>
<dbReference type="Proteomes" id="UP001295794">
    <property type="component" value="Unassembled WGS sequence"/>
</dbReference>
<reference evidence="2" key="1">
    <citation type="submission" date="2023-11" db="EMBL/GenBank/DDBJ databases">
        <authorList>
            <person name="De Vega J J."/>
            <person name="De Vega J J."/>
        </authorList>
    </citation>
    <scope>NUCLEOTIDE SEQUENCE</scope>
</reference>
<name>A0AAD2HC45_9AGAR</name>
<comment type="caution">
    <text evidence="2">The sequence shown here is derived from an EMBL/GenBank/DDBJ whole genome shotgun (WGS) entry which is preliminary data.</text>
</comment>
<keyword evidence="3" id="KW-1185">Reference proteome</keyword>
<protein>
    <submittedName>
        <fullName evidence="2">Uncharacterized protein</fullName>
    </submittedName>
</protein>
<dbReference type="AlphaFoldDB" id="A0AAD2HC45"/>
<evidence type="ECO:0000256" key="1">
    <source>
        <dbReference type="SAM" id="Phobius"/>
    </source>
</evidence>
<proteinExistence type="predicted"/>
<gene>
    <name evidence="2" type="ORF">MYCIT1_LOCUS19994</name>
</gene>
<feature type="transmembrane region" description="Helical" evidence="1">
    <location>
        <begin position="20"/>
        <end position="41"/>
    </location>
</feature>
<organism evidence="2 3">
    <name type="scientific">Mycena citricolor</name>
    <dbReference type="NCBI Taxonomy" id="2018698"/>
    <lineage>
        <taxon>Eukaryota</taxon>
        <taxon>Fungi</taxon>
        <taxon>Dikarya</taxon>
        <taxon>Basidiomycota</taxon>
        <taxon>Agaricomycotina</taxon>
        <taxon>Agaricomycetes</taxon>
        <taxon>Agaricomycetidae</taxon>
        <taxon>Agaricales</taxon>
        <taxon>Marasmiineae</taxon>
        <taxon>Mycenaceae</taxon>
        <taxon>Mycena</taxon>
    </lineage>
</organism>
<dbReference type="EMBL" id="CAVNYO010000397">
    <property type="protein sequence ID" value="CAK5273463.1"/>
    <property type="molecule type" value="Genomic_DNA"/>
</dbReference>
<keyword evidence="1" id="KW-0472">Membrane</keyword>
<evidence type="ECO:0000313" key="2">
    <source>
        <dbReference type="EMBL" id="CAK5273463.1"/>
    </source>
</evidence>
<keyword evidence="1" id="KW-1133">Transmembrane helix</keyword>
<accession>A0AAD2HC45</accession>
<sequence length="71" mass="7740">MGINTVATWLYSPVFEFTSLFDFIFGLIVTLGAAILFSQIVPDPSSGSRIRFWNVSPNNLGQAQLNAAFGL</sequence>
<keyword evidence="1" id="KW-0812">Transmembrane</keyword>